<dbReference type="AlphaFoldDB" id="A0A814XQ63"/>
<dbReference type="EMBL" id="CAJNOL010002394">
    <property type="protein sequence ID" value="CAF1496208.1"/>
    <property type="molecule type" value="Genomic_DNA"/>
</dbReference>
<reference evidence="1" key="1">
    <citation type="submission" date="2021-02" db="EMBL/GenBank/DDBJ databases">
        <authorList>
            <person name="Nowell W R."/>
        </authorList>
    </citation>
    <scope>NUCLEOTIDE SEQUENCE</scope>
</reference>
<evidence type="ECO:0008006" key="5">
    <source>
        <dbReference type="Google" id="ProtNLM"/>
    </source>
</evidence>
<name>A0A814XQ63_9BILA</name>
<dbReference type="EMBL" id="CAJNOH010001439">
    <property type="protein sequence ID" value="CAF1217744.1"/>
    <property type="molecule type" value="Genomic_DNA"/>
</dbReference>
<dbReference type="Proteomes" id="UP000663854">
    <property type="component" value="Unassembled WGS sequence"/>
</dbReference>
<evidence type="ECO:0000313" key="1">
    <source>
        <dbReference type="EMBL" id="CAF1217744.1"/>
    </source>
</evidence>
<evidence type="ECO:0000313" key="4">
    <source>
        <dbReference type="Proteomes" id="UP000663870"/>
    </source>
</evidence>
<keyword evidence="4" id="KW-1185">Reference proteome</keyword>
<dbReference type="SUPFAM" id="SSF55729">
    <property type="entry name" value="Acyl-CoA N-acyltransferases (Nat)"/>
    <property type="match status" value="1"/>
</dbReference>
<dbReference type="Proteomes" id="UP000663870">
    <property type="component" value="Unassembled WGS sequence"/>
</dbReference>
<dbReference type="InterPro" id="IPR016181">
    <property type="entry name" value="Acyl_CoA_acyltransferase"/>
</dbReference>
<evidence type="ECO:0000313" key="2">
    <source>
        <dbReference type="EMBL" id="CAF1496208.1"/>
    </source>
</evidence>
<accession>A0A814XQ63</accession>
<protein>
    <recommendedName>
        <fullName evidence="5">N-acetyltransferase domain-containing protein</fullName>
    </recommendedName>
</protein>
<organism evidence="1 3">
    <name type="scientific">Rotaria sordida</name>
    <dbReference type="NCBI Taxonomy" id="392033"/>
    <lineage>
        <taxon>Eukaryota</taxon>
        <taxon>Metazoa</taxon>
        <taxon>Spiralia</taxon>
        <taxon>Gnathifera</taxon>
        <taxon>Rotifera</taxon>
        <taxon>Eurotatoria</taxon>
        <taxon>Bdelloidea</taxon>
        <taxon>Philodinida</taxon>
        <taxon>Philodinidae</taxon>
        <taxon>Rotaria</taxon>
    </lineage>
</organism>
<comment type="caution">
    <text evidence="1">The sequence shown here is derived from an EMBL/GenBank/DDBJ whole genome shotgun (WGS) entry which is preliminary data.</text>
</comment>
<evidence type="ECO:0000313" key="3">
    <source>
        <dbReference type="Proteomes" id="UP000663854"/>
    </source>
</evidence>
<sequence>MASNEEYEIALIENDIDARLCATIIAEEFALHNSLVVFNQSTSDELFNECFWPLMIQVLDEKLSFLIRYLPTNEIVAVIIAGDLFLECKNHPYDVSSPASFIPNIDLFSEMLDQFVYHDFDQQLKPYMILSISVVVTKSKYSGKSLAAQLSIHVCNYARDTKGFQYAFVQTSNPATRHIFVKKMNGKEITIVDPATWLWKKKDHGLSRPFKDYKGEPIVNILVKLDE</sequence>
<dbReference type="Gene3D" id="3.40.630.30">
    <property type="match status" value="1"/>
</dbReference>
<gene>
    <name evidence="2" type="ORF">JXQ802_LOCUS40144</name>
    <name evidence="1" type="ORF">PYM288_LOCUS25709</name>
</gene>
<proteinExistence type="predicted"/>